<comment type="caution">
    <text evidence="1">The sequence shown here is derived from an EMBL/GenBank/DDBJ whole genome shotgun (WGS) entry which is preliminary data.</text>
</comment>
<accession>A0A9K3N2H8</accession>
<name>A0A9K3N2H8_HELAN</name>
<sequence>MEKQYFQLQFLLEVRCSFGPFLLNCHRLEAALGVNYDCQFTGDLRLFSDIIKLQKSHTNFDHAVRKRDCTEGPRDYS</sequence>
<protein>
    <submittedName>
        <fullName evidence="1">Uncharacterized protein</fullName>
    </submittedName>
</protein>
<dbReference type="Proteomes" id="UP000215914">
    <property type="component" value="Unassembled WGS sequence"/>
</dbReference>
<gene>
    <name evidence="1" type="ORF">HanXRQr2_Chr10g0421021</name>
</gene>
<reference evidence="1" key="2">
    <citation type="submission" date="2020-06" db="EMBL/GenBank/DDBJ databases">
        <title>Helianthus annuus Genome sequencing and assembly Release 2.</title>
        <authorList>
            <person name="Gouzy J."/>
            <person name="Langlade N."/>
            <person name="Munos S."/>
        </authorList>
    </citation>
    <scope>NUCLEOTIDE SEQUENCE</scope>
    <source>
        <tissue evidence="1">Leaves</tissue>
    </source>
</reference>
<dbReference type="EMBL" id="MNCJ02000325">
    <property type="protein sequence ID" value="KAF5784791.1"/>
    <property type="molecule type" value="Genomic_DNA"/>
</dbReference>
<proteinExistence type="predicted"/>
<evidence type="ECO:0000313" key="2">
    <source>
        <dbReference type="Proteomes" id="UP000215914"/>
    </source>
</evidence>
<dbReference type="AlphaFoldDB" id="A0A9K3N2H8"/>
<keyword evidence="2" id="KW-1185">Reference proteome</keyword>
<reference evidence="1" key="1">
    <citation type="journal article" date="2017" name="Nature">
        <title>The sunflower genome provides insights into oil metabolism, flowering and Asterid evolution.</title>
        <authorList>
            <person name="Badouin H."/>
            <person name="Gouzy J."/>
            <person name="Grassa C.J."/>
            <person name="Murat F."/>
            <person name="Staton S.E."/>
            <person name="Cottret L."/>
            <person name="Lelandais-Briere C."/>
            <person name="Owens G.L."/>
            <person name="Carrere S."/>
            <person name="Mayjonade B."/>
            <person name="Legrand L."/>
            <person name="Gill N."/>
            <person name="Kane N.C."/>
            <person name="Bowers J.E."/>
            <person name="Hubner S."/>
            <person name="Bellec A."/>
            <person name="Berard A."/>
            <person name="Berges H."/>
            <person name="Blanchet N."/>
            <person name="Boniface M.C."/>
            <person name="Brunel D."/>
            <person name="Catrice O."/>
            <person name="Chaidir N."/>
            <person name="Claudel C."/>
            <person name="Donnadieu C."/>
            <person name="Faraut T."/>
            <person name="Fievet G."/>
            <person name="Helmstetter N."/>
            <person name="King M."/>
            <person name="Knapp S.J."/>
            <person name="Lai Z."/>
            <person name="Le Paslier M.C."/>
            <person name="Lippi Y."/>
            <person name="Lorenzon L."/>
            <person name="Mandel J.R."/>
            <person name="Marage G."/>
            <person name="Marchand G."/>
            <person name="Marquand E."/>
            <person name="Bret-Mestries E."/>
            <person name="Morien E."/>
            <person name="Nambeesan S."/>
            <person name="Nguyen T."/>
            <person name="Pegot-Espagnet P."/>
            <person name="Pouilly N."/>
            <person name="Raftis F."/>
            <person name="Sallet E."/>
            <person name="Schiex T."/>
            <person name="Thomas J."/>
            <person name="Vandecasteele C."/>
            <person name="Vares D."/>
            <person name="Vear F."/>
            <person name="Vautrin S."/>
            <person name="Crespi M."/>
            <person name="Mangin B."/>
            <person name="Burke J.M."/>
            <person name="Salse J."/>
            <person name="Munos S."/>
            <person name="Vincourt P."/>
            <person name="Rieseberg L.H."/>
            <person name="Langlade N.B."/>
        </authorList>
    </citation>
    <scope>NUCLEOTIDE SEQUENCE</scope>
    <source>
        <tissue evidence="1">Leaves</tissue>
    </source>
</reference>
<evidence type="ECO:0000313" key="1">
    <source>
        <dbReference type="EMBL" id="KAF5784791.1"/>
    </source>
</evidence>
<dbReference type="Gramene" id="mRNA:HanXRQr2_Chr10g0421021">
    <property type="protein sequence ID" value="mRNA:HanXRQr2_Chr10g0421021"/>
    <property type="gene ID" value="HanXRQr2_Chr10g0421021"/>
</dbReference>
<organism evidence="1 2">
    <name type="scientific">Helianthus annuus</name>
    <name type="common">Common sunflower</name>
    <dbReference type="NCBI Taxonomy" id="4232"/>
    <lineage>
        <taxon>Eukaryota</taxon>
        <taxon>Viridiplantae</taxon>
        <taxon>Streptophyta</taxon>
        <taxon>Embryophyta</taxon>
        <taxon>Tracheophyta</taxon>
        <taxon>Spermatophyta</taxon>
        <taxon>Magnoliopsida</taxon>
        <taxon>eudicotyledons</taxon>
        <taxon>Gunneridae</taxon>
        <taxon>Pentapetalae</taxon>
        <taxon>asterids</taxon>
        <taxon>campanulids</taxon>
        <taxon>Asterales</taxon>
        <taxon>Asteraceae</taxon>
        <taxon>Asteroideae</taxon>
        <taxon>Heliantheae alliance</taxon>
        <taxon>Heliantheae</taxon>
        <taxon>Helianthus</taxon>
    </lineage>
</organism>